<dbReference type="EMBL" id="JBHUMZ010000053">
    <property type="protein sequence ID" value="MFD2640382.1"/>
    <property type="molecule type" value="Genomic_DNA"/>
</dbReference>
<dbReference type="Proteomes" id="UP001597452">
    <property type="component" value="Unassembled WGS sequence"/>
</dbReference>
<dbReference type="PANTHER" id="PTHR38440:SF1">
    <property type="entry name" value="UPF0398 PROTEIN SPR0331"/>
    <property type="match status" value="1"/>
</dbReference>
<dbReference type="PANTHER" id="PTHR38440">
    <property type="entry name" value="UPF0398 PROTEIN YPSA"/>
    <property type="match status" value="1"/>
</dbReference>
<keyword evidence="2" id="KW-1185">Reference proteome</keyword>
<name>A0ABW5QFK0_9BACI</name>
<evidence type="ECO:0000313" key="2">
    <source>
        <dbReference type="Proteomes" id="UP001597452"/>
    </source>
</evidence>
<dbReference type="InterPro" id="IPR010697">
    <property type="entry name" value="YspA"/>
</dbReference>
<reference evidence="2" key="1">
    <citation type="journal article" date="2019" name="Int. J. Syst. Evol. Microbiol.">
        <title>The Global Catalogue of Microorganisms (GCM) 10K type strain sequencing project: providing services to taxonomists for standard genome sequencing and annotation.</title>
        <authorList>
            <consortium name="The Broad Institute Genomics Platform"/>
            <consortium name="The Broad Institute Genome Sequencing Center for Infectious Disease"/>
            <person name="Wu L."/>
            <person name="Ma J."/>
        </authorList>
    </citation>
    <scope>NUCLEOTIDE SEQUENCE [LARGE SCALE GENOMIC DNA]</scope>
    <source>
        <strain evidence="2">TISTR 1571</strain>
    </source>
</reference>
<proteinExistence type="predicted"/>
<dbReference type="Gene3D" id="3.40.50.450">
    <property type="match status" value="1"/>
</dbReference>
<gene>
    <name evidence="1" type="ORF">ACFSW4_16040</name>
</gene>
<dbReference type="SUPFAM" id="SSF102405">
    <property type="entry name" value="MCP/YpsA-like"/>
    <property type="match status" value="1"/>
</dbReference>
<sequence>MNVKSITITGYKPHELNIFSDQDEKVGIIKKALKRKLVEYLDNGLEWVILSGQQGVETWAFDVLQELKEIYQVKVALIPPFKDQDHIWKEDKQKKYQTLIQLADYYQPLSQKSYESPKQYFVKNKWFIEKTDGCILLYEEEFGGSPKYFYDLILKYEEQHEYNVTIINSFDLDDLAREMQELNQDNLNDV</sequence>
<dbReference type="RefSeq" id="WP_377330534.1">
    <property type="nucleotide sequence ID" value="NZ_JBHUMZ010000053.1"/>
</dbReference>
<dbReference type="PIRSF" id="PIRSF021290">
    <property type="entry name" value="DUF1273"/>
    <property type="match status" value="1"/>
</dbReference>
<protein>
    <submittedName>
        <fullName evidence="1">SLOG family protein</fullName>
    </submittedName>
</protein>
<organism evidence="1 2">
    <name type="scientific">Piscibacillus salipiscarius</name>
    <dbReference type="NCBI Taxonomy" id="299480"/>
    <lineage>
        <taxon>Bacteria</taxon>
        <taxon>Bacillati</taxon>
        <taxon>Bacillota</taxon>
        <taxon>Bacilli</taxon>
        <taxon>Bacillales</taxon>
        <taxon>Bacillaceae</taxon>
        <taxon>Piscibacillus</taxon>
    </lineage>
</organism>
<comment type="caution">
    <text evidence="1">The sequence shown here is derived from an EMBL/GenBank/DDBJ whole genome shotgun (WGS) entry which is preliminary data.</text>
</comment>
<accession>A0ABW5QFK0</accession>
<dbReference type="NCBIfam" id="NF010181">
    <property type="entry name" value="PRK13660.1"/>
    <property type="match status" value="1"/>
</dbReference>
<dbReference type="Pfam" id="PF06908">
    <property type="entry name" value="YpsA"/>
    <property type="match status" value="1"/>
</dbReference>
<evidence type="ECO:0000313" key="1">
    <source>
        <dbReference type="EMBL" id="MFD2640382.1"/>
    </source>
</evidence>